<comment type="catalytic activity">
    <reaction evidence="25">
        <text>L-glutaminyl-[protein] + serotonin = 5-serotonyl-L-glutamyl-[protein] + NH4(+)</text>
        <dbReference type="Rhea" id="RHEA:66552"/>
        <dbReference type="Rhea" id="RHEA-COMP:10207"/>
        <dbReference type="Rhea" id="RHEA-COMP:17052"/>
        <dbReference type="ChEBI" id="CHEBI:28938"/>
        <dbReference type="ChEBI" id="CHEBI:30011"/>
        <dbReference type="ChEBI" id="CHEBI:167174"/>
        <dbReference type="ChEBI" id="CHEBI:350546"/>
    </reaction>
    <physiologicalReaction direction="left-to-right" evidence="25">
        <dbReference type="Rhea" id="RHEA:66553"/>
    </physiologicalReaction>
</comment>
<evidence type="ECO:0000256" key="18">
    <source>
        <dbReference type="ARBA" id="ARBA00022837"/>
    </source>
</evidence>
<evidence type="ECO:0000256" key="9">
    <source>
        <dbReference type="ARBA" id="ARBA00022475"/>
    </source>
</evidence>
<proteinExistence type="inferred from homology"/>
<evidence type="ECO:0000256" key="15">
    <source>
        <dbReference type="ARBA" id="ARBA00022723"/>
    </source>
</evidence>
<feature type="active site" evidence="41">
    <location>
        <position position="265"/>
    </location>
</feature>
<keyword evidence="18 42" id="KW-0106">Calcium</keyword>
<keyword evidence="10" id="KW-0963">Cytoplasm</keyword>
<dbReference type="Pfam" id="PF00868">
    <property type="entry name" value="Transglut_N"/>
    <property type="match status" value="1"/>
</dbReference>
<dbReference type="GO" id="GO:0003810">
    <property type="term" value="F:protein-glutamine gamma-glutamyltransferase activity"/>
    <property type="evidence" value="ECO:0007669"/>
    <property type="project" value="UniProtKB-EC"/>
</dbReference>
<keyword evidence="11" id="KW-0964">Secreted</keyword>
<dbReference type="Gene3D" id="3.90.260.10">
    <property type="entry name" value="Transglutaminase-like"/>
    <property type="match status" value="1"/>
</dbReference>
<evidence type="ECO:0000256" key="37">
    <source>
        <dbReference type="ARBA" id="ARBA00047868"/>
    </source>
</evidence>
<evidence type="ECO:0000256" key="32">
    <source>
        <dbReference type="ARBA" id="ARBA00042105"/>
    </source>
</evidence>
<dbReference type="GO" id="GO:0007399">
    <property type="term" value="P:nervous system development"/>
    <property type="evidence" value="ECO:0007669"/>
    <property type="project" value="UniProtKB-ARBA"/>
</dbReference>
<evidence type="ECO:0000256" key="27">
    <source>
        <dbReference type="ARBA" id="ARBA00039019"/>
    </source>
</evidence>
<dbReference type="EC" id="3.5.1.44" evidence="27"/>
<feature type="domain" description="Transglutaminase-like" evidence="43">
    <location>
        <begin position="257"/>
        <end position="351"/>
    </location>
</feature>
<feature type="active site" evidence="41">
    <location>
        <position position="323"/>
    </location>
</feature>
<evidence type="ECO:0000256" key="20">
    <source>
        <dbReference type="ARBA" id="ARBA00023134"/>
    </source>
</evidence>
<dbReference type="GeneTree" id="ENSGT01050000244866"/>
<dbReference type="SMART" id="SM00460">
    <property type="entry name" value="TGc"/>
    <property type="match status" value="1"/>
</dbReference>
<evidence type="ECO:0000256" key="28">
    <source>
        <dbReference type="ARBA" id="ARBA00040561"/>
    </source>
</evidence>
<evidence type="ECO:0000256" key="2">
    <source>
        <dbReference type="ARBA" id="ARBA00004173"/>
    </source>
</evidence>
<keyword evidence="8" id="KW-0158">Chromosome</keyword>
<comment type="subcellular location">
    <subcellularLocation>
        <location evidence="3">Cell membrane</location>
    </subcellularLocation>
    <subcellularLocation>
        <location evidence="4">Chromosome</location>
    </subcellularLocation>
    <subcellularLocation>
        <location evidence="6">Cytoplasm</location>
        <location evidence="6">Cytosol</location>
    </subcellularLocation>
    <subcellularLocation>
        <location evidence="2">Mitochondrion</location>
    </subcellularLocation>
    <subcellularLocation>
        <location evidence="1">Nucleus</location>
    </subcellularLocation>
    <subcellularLocation>
        <location evidence="5">Secreted</location>
        <location evidence="5">Extracellular space</location>
        <location evidence="5">Extracellular matrix</location>
    </subcellularLocation>
</comment>
<name>A0A3B4FV31_9CICH</name>
<dbReference type="SUPFAM" id="SSF49309">
    <property type="entry name" value="Transglutaminase, two C-terminal domains"/>
    <property type="match status" value="1"/>
</dbReference>
<evidence type="ECO:0000256" key="8">
    <source>
        <dbReference type="ARBA" id="ARBA00022454"/>
    </source>
</evidence>
<dbReference type="GO" id="GO:0046872">
    <property type="term" value="F:metal ion binding"/>
    <property type="evidence" value="ECO:0007669"/>
    <property type="project" value="UniProtKB-KW"/>
</dbReference>
<dbReference type="InterPro" id="IPR036238">
    <property type="entry name" value="Transglutaminase_C_sf"/>
</dbReference>
<dbReference type="PANTHER" id="PTHR11590:SF6">
    <property type="entry name" value="PROTEIN-GLUTAMINE GAMMA-GLUTAMYLTRANSFERASE 2"/>
    <property type="match status" value="1"/>
</dbReference>
<dbReference type="PIRSF" id="PIRSF000459">
    <property type="entry name" value="TGM_EBP42"/>
    <property type="match status" value="1"/>
</dbReference>
<dbReference type="PANTHER" id="PTHR11590">
    <property type="entry name" value="PROTEIN-GLUTAMINE GAMMA-GLUTAMYLTRANSFERASE"/>
    <property type="match status" value="1"/>
</dbReference>
<protein>
    <recommendedName>
        <fullName evidence="28">Protein-glutamine gamma-glutamyltransferase 2</fullName>
        <ecNumber evidence="24">2.3.2.13</ecNumber>
        <ecNumber evidence="27">3.5.1.44</ecNumber>
    </recommendedName>
    <alternativeName>
        <fullName evidence="31">Isopeptidase TGM2</fullName>
    </alternativeName>
    <alternativeName>
        <fullName evidence="33">Protein-glutamine deamidase TGM2</fullName>
    </alternativeName>
    <alternativeName>
        <fullName evidence="32">Protein-glutamine dopaminyltransferase TGM2</fullName>
    </alternativeName>
    <alternativeName>
        <fullName evidence="35">Protein-glutamine histaminyltransferase TGM2</fullName>
    </alternativeName>
    <alternativeName>
        <fullName evidence="36">Protein-glutamine noradrenalinyltransferase TGM2</fullName>
    </alternativeName>
    <alternativeName>
        <fullName evidence="34">Protein-glutamine serotonyltransferase TGM2</fullName>
    </alternativeName>
    <alternativeName>
        <fullName evidence="30">Tissue transglutaminase</fullName>
    </alternativeName>
    <alternativeName>
        <fullName evidence="29">Transglutaminase-2</fullName>
    </alternativeName>
</protein>
<comment type="catalytic activity">
    <reaction evidence="40">
        <text>L-glutaminyl-[protein] + dopamine = 5-dopaminyl-L-glutamyl-[protein] + NH4(+)</text>
        <dbReference type="Rhea" id="RHEA:66556"/>
        <dbReference type="Rhea" id="RHEA-COMP:10207"/>
        <dbReference type="Rhea" id="RHEA-COMP:17053"/>
        <dbReference type="ChEBI" id="CHEBI:28938"/>
        <dbReference type="ChEBI" id="CHEBI:30011"/>
        <dbReference type="ChEBI" id="CHEBI:59905"/>
        <dbReference type="ChEBI" id="CHEBI:167175"/>
    </reaction>
    <physiologicalReaction direction="left-to-right" evidence="40">
        <dbReference type="Rhea" id="RHEA:66557"/>
    </physiologicalReaction>
</comment>
<evidence type="ECO:0000256" key="41">
    <source>
        <dbReference type="PIRSR" id="PIRSR000459-1"/>
    </source>
</evidence>
<evidence type="ECO:0000313" key="44">
    <source>
        <dbReference type="Ensembl" id="ENSPNYP00000013599.1"/>
    </source>
</evidence>
<feature type="binding site" evidence="42">
    <location>
        <position position="390"/>
    </location>
    <ligand>
        <name>Ca(2+)</name>
        <dbReference type="ChEBI" id="CHEBI:29108"/>
    </ligand>
</feature>
<dbReference type="Pfam" id="PF01841">
    <property type="entry name" value="Transglut_core"/>
    <property type="match status" value="1"/>
</dbReference>
<comment type="catalytic activity">
    <reaction evidence="39">
        <text>L-glutaminyl-[protein] + (R)-noradrenaline = 5-(R)-noradrenalinyl-L-glutamyl-[protein] + NH4(+)</text>
        <dbReference type="Rhea" id="RHEA:66560"/>
        <dbReference type="Rhea" id="RHEA-COMP:10207"/>
        <dbReference type="Rhea" id="RHEA-COMP:17054"/>
        <dbReference type="ChEBI" id="CHEBI:28938"/>
        <dbReference type="ChEBI" id="CHEBI:30011"/>
        <dbReference type="ChEBI" id="CHEBI:72587"/>
        <dbReference type="ChEBI" id="CHEBI:167178"/>
    </reaction>
    <physiologicalReaction direction="left-to-right" evidence="39">
        <dbReference type="Rhea" id="RHEA:66561"/>
    </physiologicalReaction>
</comment>
<feature type="binding site" evidence="42">
    <location>
        <position position="388"/>
    </location>
    <ligand>
        <name>Ca(2+)</name>
        <dbReference type="ChEBI" id="CHEBI:29108"/>
    </ligand>
</feature>
<reference evidence="44" key="1">
    <citation type="submission" date="2023-09" db="UniProtKB">
        <authorList>
            <consortium name="Ensembl"/>
        </authorList>
    </citation>
    <scope>IDENTIFICATION</scope>
</reference>
<dbReference type="Ensembl" id="ENSPNYT00000013937.1">
    <property type="protein sequence ID" value="ENSPNYP00000013599.1"/>
    <property type="gene ID" value="ENSPNYG00000009850.1"/>
</dbReference>
<evidence type="ECO:0000256" key="19">
    <source>
        <dbReference type="ARBA" id="ARBA00023128"/>
    </source>
</evidence>
<feature type="binding site" evidence="42">
    <location>
        <position position="441"/>
    </location>
    <ligand>
        <name>Ca(2+)</name>
        <dbReference type="ChEBI" id="CHEBI:29108"/>
    </ligand>
</feature>
<dbReference type="SUPFAM" id="SSF54001">
    <property type="entry name" value="Cysteine proteinases"/>
    <property type="match status" value="1"/>
</dbReference>
<keyword evidence="23" id="KW-0012">Acyltransferase</keyword>
<organism evidence="44">
    <name type="scientific">Pundamilia nyererei</name>
    <dbReference type="NCBI Taxonomy" id="303518"/>
    <lineage>
        <taxon>Eukaryota</taxon>
        <taxon>Metazoa</taxon>
        <taxon>Chordata</taxon>
        <taxon>Craniata</taxon>
        <taxon>Vertebrata</taxon>
        <taxon>Euteleostomi</taxon>
        <taxon>Actinopterygii</taxon>
        <taxon>Neopterygii</taxon>
        <taxon>Teleostei</taxon>
        <taxon>Neoteleostei</taxon>
        <taxon>Acanthomorphata</taxon>
        <taxon>Ovalentaria</taxon>
        <taxon>Cichlomorphae</taxon>
        <taxon>Cichliformes</taxon>
        <taxon>Cichlidae</taxon>
        <taxon>African cichlids</taxon>
        <taxon>Pseudocrenilabrinae</taxon>
        <taxon>Haplochromini</taxon>
        <taxon>Pundamilia</taxon>
    </lineage>
</organism>
<evidence type="ECO:0000256" key="39">
    <source>
        <dbReference type="ARBA" id="ARBA00048230"/>
    </source>
</evidence>
<dbReference type="InterPro" id="IPR014756">
    <property type="entry name" value="Ig_E-set"/>
</dbReference>
<dbReference type="Gene3D" id="2.60.40.10">
    <property type="entry name" value="Immunoglobulins"/>
    <property type="match status" value="2"/>
</dbReference>
<evidence type="ECO:0000256" key="34">
    <source>
        <dbReference type="ARBA" id="ARBA00042912"/>
    </source>
</evidence>
<evidence type="ECO:0000256" key="24">
    <source>
        <dbReference type="ARBA" id="ARBA00024222"/>
    </source>
</evidence>
<dbReference type="FunFam" id="2.60.40.10:FF:000090">
    <property type="entry name" value="Protein-glutamine gamma-glutamyltransferase 2"/>
    <property type="match status" value="1"/>
</dbReference>
<dbReference type="STRING" id="303518.ENSPNYP00000013599"/>
<keyword evidence="12" id="KW-0272">Extracellular matrix</keyword>
<dbReference type="InterPro" id="IPR050779">
    <property type="entry name" value="Transglutaminase"/>
</dbReference>
<comment type="catalytic activity">
    <reaction evidence="26">
        <text>L-glutaminyl-[protein] + L-lysyl-[protein] = [protein]-L-lysyl-N(6)-5-L-glutamyl-[protein] + NH4(+)</text>
        <dbReference type="Rhea" id="RHEA:54816"/>
        <dbReference type="Rhea" id="RHEA-COMP:9752"/>
        <dbReference type="Rhea" id="RHEA-COMP:10207"/>
        <dbReference type="Rhea" id="RHEA-COMP:14005"/>
        <dbReference type="ChEBI" id="CHEBI:28938"/>
        <dbReference type="ChEBI" id="CHEBI:29969"/>
        <dbReference type="ChEBI" id="CHEBI:30011"/>
        <dbReference type="ChEBI" id="CHEBI:138370"/>
        <dbReference type="EC" id="2.3.2.13"/>
    </reaction>
    <physiologicalReaction direction="left-to-right" evidence="26">
        <dbReference type="Rhea" id="RHEA:54817"/>
    </physiologicalReaction>
</comment>
<comment type="similarity">
    <text evidence="7">Belongs to the transglutaminase superfamily. Transglutaminase family.</text>
</comment>
<keyword evidence="21" id="KW-0472">Membrane</keyword>
<keyword evidence="15 42" id="KW-0479">Metal-binding</keyword>
<evidence type="ECO:0000256" key="5">
    <source>
        <dbReference type="ARBA" id="ARBA00004498"/>
    </source>
</evidence>
<dbReference type="AlphaFoldDB" id="A0A3B4FV31"/>
<evidence type="ECO:0000256" key="11">
    <source>
        <dbReference type="ARBA" id="ARBA00022525"/>
    </source>
</evidence>
<comment type="catalytic activity">
    <reaction evidence="38">
        <text>L-glutaminyl-[protein] + histamine = 5-histaminyl-L-glutamyl-[protein] + NH4(+)</text>
        <dbReference type="Rhea" id="RHEA:66564"/>
        <dbReference type="Rhea" id="RHEA-COMP:10207"/>
        <dbReference type="Rhea" id="RHEA-COMP:17056"/>
        <dbReference type="ChEBI" id="CHEBI:28938"/>
        <dbReference type="ChEBI" id="CHEBI:30011"/>
        <dbReference type="ChEBI" id="CHEBI:58432"/>
        <dbReference type="ChEBI" id="CHEBI:167179"/>
    </reaction>
    <physiologicalReaction direction="left-to-right" evidence="38">
        <dbReference type="Rhea" id="RHEA:66565"/>
    </physiologicalReaction>
</comment>
<comment type="cofactor">
    <cofactor evidence="42">
        <name>Ca(2+)</name>
        <dbReference type="ChEBI" id="CHEBI:29108"/>
    </cofactor>
    <text evidence="42">Binds 1 Ca(2+) ion per subunit.</text>
</comment>
<keyword evidence="20" id="KW-0342">GTP-binding</keyword>
<dbReference type="InterPro" id="IPR008958">
    <property type="entry name" value="Transglutaminase_C"/>
</dbReference>
<keyword evidence="14" id="KW-0808">Transferase</keyword>
<evidence type="ECO:0000256" key="22">
    <source>
        <dbReference type="ARBA" id="ARBA00023242"/>
    </source>
</evidence>
<dbReference type="FunFam" id="3.90.260.10:FF:000001">
    <property type="entry name" value="Protein-glutamine gamma-glutamyltransferase 2"/>
    <property type="match status" value="1"/>
</dbReference>
<accession>A0A3B4FV31</accession>
<dbReference type="InterPro" id="IPR038765">
    <property type="entry name" value="Papain-like_cys_pep_sf"/>
</dbReference>
<dbReference type="EC" id="2.3.2.13" evidence="24"/>
<evidence type="ECO:0000256" key="38">
    <source>
        <dbReference type="ARBA" id="ARBA00047876"/>
    </source>
</evidence>
<evidence type="ECO:0000256" key="16">
    <source>
        <dbReference type="ARBA" id="ARBA00022741"/>
    </source>
</evidence>
<evidence type="ECO:0000256" key="31">
    <source>
        <dbReference type="ARBA" id="ARBA00042099"/>
    </source>
</evidence>
<dbReference type="InterPro" id="IPR036985">
    <property type="entry name" value="Transglutaminase-like_sf"/>
</dbReference>
<evidence type="ECO:0000256" key="42">
    <source>
        <dbReference type="PIRSR" id="PIRSR000459-2"/>
    </source>
</evidence>
<keyword evidence="13" id="KW-0645">Protease</keyword>
<evidence type="ECO:0000256" key="1">
    <source>
        <dbReference type="ARBA" id="ARBA00004123"/>
    </source>
</evidence>
<comment type="catalytic activity">
    <reaction evidence="37">
        <text>L-glutaminyl-[protein] + H2O = L-glutamyl-[protein] + NH4(+)</text>
        <dbReference type="Rhea" id="RHEA:16441"/>
        <dbReference type="Rhea" id="RHEA-COMP:10207"/>
        <dbReference type="Rhea" id="RHEA-COMP:10208"/>
        <dbReference type="ChEBI" id="CHEBI:15377"/>
        <dbReference type="ChEBI" id="CHEBI:28938"/>
        <dbReference type="ChEBI" id="CHEBI:29973"/>
        <dbReference type="ChEBI" id="CHEBI:30011"/>
        <dbReference type="EC" id="3.5.1.44"/>
    </reaction>
    <physiologicalReaction direction="left-to-right" evidence="37">
        <dbReference type="Rhea" id="RHEA:16442"/>
    </physiologicalReaction>
</comment>
<evidence type="ECO:0000256" key="12">
    <source>
        <dbReference type="ARBA" id="ARBA00022530"/>
    </source>
</evidence>
<keyword evidence="16" id="KW-0547">Nucleotide-binding</keyword>
<dbReference type="Pfam" id="PF00927">
    <property type="entry name" value="Transglut_C"/>
    <property type="match status" value="1"/>
</dbReference>
<keyword evidence="22" id="KW-0539">Nucleus</keyword>
<sequence>YFTFLAVFKGVNLNCETNNTEHGTKKISKDQLIVRRGQRFTVKVELTQPFNPNLYPLTFTAVTGWSRMRKYCWQNWLCSSIPGVLVSYLSICRPVFQALQHCSSVAVVLLKTTIIHPLICLSHVVIPIPASVDDSVFMQDEKERQEFVMNERGIIYKGSGNYITSINWDFGQFEEDMMKICLKMLDVNPKHLANAANDVSARCNPIYVSRVVSAMINSIDDCGVLEGRWSAPFWGGTIPSHWSGSYPILKRWYNIGCHPVKYGQCWVFAGVMCSVMRLLGIPCRVVTNYQSAHDSNKNLIIDVYHADYGVREKETKDSVWNYHVWLECWMRRTDLGKDGKYDGWQVLDPTPQEKSDGAYCCGPASVKAILNGETDLKYDAPFVYAMVNADCIDWLVTDGTMVNIFSDTKRIGQNISTKAVGSNTRLDITDSYKYKEGSNEERTVFRYALTRDYSRDEEEKNNRGTNNPIQNGGTTIYIFKQLGIKTGHAKIFTLLNQRTVAEVVFMNPINKMLTDCTLTISGSGLMDGEEKCMYVLPNLRPSNRIRIQLPFFPKKTGKKTLMADFDCSSFRDLKCTCTFDVLP</sequence>
<evidence type="ECO:0000256" key="21">
    <source>
        <dbReference type="ARBA" id="ARBA00023136"/>
    </source>
</evidence>
<evidence type="ECO:0000256" key="35">
    <source>
        <dbReference type="ARBA" id="ARBA00043104"/>
    </source>
</evidence>
<evidence type="ECO:0000256" key="40">
    <source>
        <dbReference type="ARBA" id="ARBA00048365"/>
    </source>
</evidence>
<evidence type="ECO:0000256" key="29">
    <source>
        <dbReference type="ARBA" id="ARBA00041650"/>
    </source>
</evidence>
<dbReference type="SUPFAM" id="SSF81296">
    <property type="entry name" value="E set domains"/>
    <property type="match status" value="1"/>
</dbReference>
<evidence type="ECO:0000256" key="10">
    <source>
        <dbReference type="ARBA" id="ARBA00022490"/>
    </source>
</evidence>
<evidence type="ECO:0000256" key="26">
    <source>
        <dbReference type="ARBA" id="ARBA00036876"/>
    </source>
</evidence>
<keyword evidence="9" id="KW-1003">Cell membrane</keyword>
<keyword evidence="19" id="KW-0496">Mitochondrion</keyword>
<dbReference type="InterPro" id="IPR023608">
    <property type="entry name" value="Transglutaminase_animal"/>
</dbReference>
<feature type="binding site" evidence="42">
    <location>
        <position position="436"/>
    </location>
    <ligand>
        <name>Ca(2+)</name>
        <dbReference type="ChEBI" id="CHEBI:29108"/>
    </ligand>
</feature>
<evidence type="ECO:0000256" key="23">
    <source>
        <dbReference type="ARBA" id="ARBA00023315"/>
    </source>
</evidence>
<dbReference type="InterPro" id="IPR013783">
    <property type="entry name" value="Ig-like_fold"/>
</dbReference>
<evidence type="ECO:0000256" key="17">
    <source>
        <dbReference type="ARBA" id="ARBA00022801"/>
    </source>
</evidence>
<dbReference type="InterPro" id="IPR002931">
    <property type="entry name" value="Transglutaminase-like"/>
</dbReference>
<evidence type="ECO:0000256" key="14">
    <source>
        <dbReference type="ARBA" id="ARBA00022679"/>
    </source>
</evidence>
<evidence type="ECO:0000256" key="13">
    <source>
        <dbReference type="ARBA" id="ARBA00022670"/>
    </source>
</evidence>
<evidence type="ECO:0000256" key="36">
    <source>
        <dbReference type="ARBA" id="ARBA00043138"/>
    </source>
</evidence>
<evidence type="ECO:0000256" key="33">
    <source>
        <dbReference type="ARBA" id="ARBA00042239"/>
    </source>
</evidence>
<evidence type="ECO:0000256" key="6">
    <source>
        <dbReference type="ARBA" id="ARBA00004514"/>
    </source>
</evidence>
<evidence type="ECO:0000256" key="30">
    <source>
        <dbReference type="ARBA" id="ARBA00041677"/>
    </source>
</evidence>
<evidence type="ECO:0000256" key="4">
    <source>
        <dbReference type="ARBA" id="ARBA00004286"/>
    </source>
</evidence>
<evidence type="ECO:0000256" key="25">
    <source>
        <dbReference type="ARBA" id="ARBA00036377"/>
    </source>
</evidence>
<evidence type="ECO:0000259" key="43">
    <source>
        <dbReference type="SMART" id="SM00460"/>
    </source>
</evidence>
<keyword evidence="17" id="KW-0378">Hydrolase</keyword>
<evidence type="ECO:0000256" key="3">
    <source>
        <dbReference type="ARBA" id="ARBA00004236"/>
    </source>
</evidence>
<feature type="active site" evidence="41">
    <location>
        <position position="348"/>
    </location>
</feature>
<dbReference type="InterPro" id="IPR001102">
    <property type="entry name" value="Transglutaminase_N"/>
</dbReference>
<evidence type="ECO:0000256" key="7">
    <source>
        <dbReference type="ARBA" id="ARBA00005968"/>
    </source>
</evidence>